<keyword evidence="2" id="KW-1185">Reference proteome</keyword>
<gene>
    <name evidence="1" type="ORF">HLB44_08685</name>
</gene>
<organism evidence="1 2">
    <name type="scientific">Pseudaquabacterium terrae</name>
    <dbReference type="NCBI Taxonomy" id="2732868"/>
    <lineage>
        <taxon>Bacteria</taxon>
        <taxon>Pseudomonadati</taxon>
        <taxon>Pseudomonadota</taxon>
        <taxon>Betaproteobacteria</taxon>
        <taxon>Burkholderiales</taxon>
        <taxon>Sphaerotilaceae</taxon>
        <taxon>Pseudaquabacterium</taxon>
    </lineage>
</organism>
<sequence length="156" mass="17447">MRQLLGSELAVRPLASAGPDDEPKCELLRAGAPTGCQVFGAVLEAAILWNDRTLLFMTDGIPYEDFLTIHLFDDRLSPLDSASIGTMFSTGSFSLLRLDEPNRVVFRFIGDTAWTVELLEQPVLQLPLLGDPPGVQRRLRLQRHFRLHTQPRHQAA</sequence>
<evidence type="ECO:0000313" key="2">
    <source>
        <dbReference type="Proteomes" id="UP000737171"/>
    </source>
</evidence>
<name>A0ABX2EEK4_9BURK</name>
<comment type="caution">
    <text evidence="1">The sequence shown here is derived from an EMBL/GenBank/DDBJ whole genome shotgun (WGS) entry which is preliminary data.</text>
</comment>
<dbReference type="Proteomes" id="UP000737171">
    <property type="component" value="Unassembled WGS sequence"/>
</dbReference>
<protein>
    <submittedName>
        <fullName evidence="1">Uncharacterized protein</fullName>
    </submittedName>
</protein>
<proteinExistence type="predicted"/>
<evidence type="ECO:0000313" key="1">
    <source>
        <dbReference type="EMBL" id="NRF67055.1"/>
    </source>
</evidence>
<dbReference type="RefSeq" id="WP_173122141.1">
    <property type="nucleotide sequence ID" value="NZ_JABRWJ010000002.1"/>
</dbReference>
<reference evidence="1 2" key="1">
    <citation type="submission" date="2020-05" db="EMBL/GenBank/DDBJ databases">
        <title>Aquincola sp. isolate from soil.</title>
        <authorList>
            <person name="Han J."/>
            <person name="Kim D.-U."/>
        </authorList>
    </citation>
    <scope>NUCLEOTIDE SEQUENCE [LARGE SCALE GENOMIC DNA]</scope>
    <source>
        <strain evidence="1 2">S2</strain>
    </source>
</reference>
<dbReference type="EMBL" id="JABRWJ010000002">
    <property type="protein sequence ID" value="NRF67055.1"/>
    <property type="molecule type" value="Genomic_DNA"/>
</dbReference>
<accession>A0ABX2EEK4</accession>